<gene>
    <name evidence="1" type="ORF">Pla111_17960</name>
</gene>
<dbReference type="InterPro" id="IPR029058">
    <property type="entry name" value="AB_hydrolase_fold"/>
</dbReference>
<comment type="caution">
    <text evidence="1">The sequence shown here is derived from an EMBL/GenBank/DDBJ whole genome shotgun (WGS) entry which is preliminary data.</text>
</comment>
<dbReference type="RefSeq" id="WP_146573409.1">
    <property type="nucleotide sequence ID" value="NZ_SJPH01000003.1"/>
</dbReference>
<dbReference type="SUPFAM" id="SSF53474">
    <property type="entry name" value="alpha/beta-Hydrolases"/>
    <property type="match status" value="1"/>
</dbReference>
<evidence type="ECO:0000313" key="2">
    <source>
        <dbReference type="Proteomes" id="UP000318995"/>
    </source>
</evidence>
<protein>
    <submittedName>
        <fullName evidence="1">Alpha/beta hydrolase family protein</fullName>
    </submittedName>
</protein>
<dbReference type="EMBL" id="SJPH01000003">
    <property type="protein sequence ID" value="TWT46695.1"/>
    <property type="molecule type" value="Genomic_DNA"/>
</dbReference>
<dbReference type="GO" id="GO:0016787">
    <property type="term" value="F:hydrolase activity"/>
    <property type="evidence" value="ECO:0007669"/>
    <property type="project" value="UniProtKB-KW"/>
</dbReference>
<keyword evidence="2" id="KW-1185">Reference proteome</keyword>
<dbReference type="OrthoDB" id="556502at2"/>
<reference evidence="1 2" key="1">
    <citation type="submission" date="2019-02" db="EMBL/GenBank/DDBJ databases">
        <title>Deep-cultivation of Planctomycetes and their phenomic and genomic characterization uncovers novel biology.</title>
        <authorList>
            <person name="Wiegand S."/>
            <person name="Jogler M."/>
            <person name="Boedeker C."/>
            <person name="Pinto D."/>
            <person name="Vollmers J."/>
            <person name="Rivas-Marin E."/>
            <person name="Kohn T."/>
            <person name="Peeters S.H."/>
            <person name="Heuer A."/>
            <person name="Rast P."/>
            <person name="Oberbeckmann S."/>
            <person name="Bunk B."/>
            <person name="Jeske O."/>
            <person name="Meyerdierks A."/>
            <person name="Storesund J.E."/>
            <person name="Kallscheuer N."/>
            <person name="Luecker S."/>
            <person name="Lage O.M."/>
            <person name="Pohl T."/>
            <person name="Merkel B.J."/>
            <person name="Hornburger P."/>
            <person name="Mueller R.-W."/>
            <person name="Bruemmer F."/>
            <person name="Labrenz M."/>
            <person name="Spormann A.M."/>
            <person name="Op Den Camp H."/>
            <person name="Overmann J."/>
            <person name="Amann R."/>
            <person name="Jetten M.S.M."/>
            <person name="Mascher T."/>
            <person name="Medema M.H."/>
            <person name="Devos D.P."/>
            <person name="Kaster A.-K."/>
            <person name="Ovreas L."/>
            <person name="Rohde M."/>
            <person name="Galperin M.Y."/>
            <person name="Jogler C."/>
        </authorList>
    </citation>
    <scope>NUCLEOTIDE SEQUENCE [LARGE SCALE GENOMIC DNA]</scope>
    <source>
        <strain evidence="1 2">Pla111</strain>
    </source>
</reference>
<proteinExistence type="predicted"/>
<dbReference type="AlphaFoldDB" id="A0A5C5W921"/>
<name>A0A5C5W921_9BACT</name>
<organism evidence="1 2">
    <name type="scientific">Botrimarina hoheduenensis</name>
    <dbReference type="NCBI Taxonomy" id="2528000"/>
    <lineage>
        <taxon>Bacteria</taxon>
        <taxon>Pseudomonadati</taxon>
        <taxon>Planctomycetota</taxon>
        <taxon>Planctomycetia</taxon>
        <taxon>Pirellulales</taxon>
        <taxon>Lacipirellulaceae</taxon>
        <taxon>Botrimarina</taxon>
    </lineage>
</organism>
<dbReference type="Gene3D" id="3.40.50.1820">
    <property type="entry name" value="alpha/beta hydrolase"/>
    <property type="match status" value="1"/>
</dbReference>
<dbReference type="Proteomes" id="UP000318995">
    <property type="component" value="Unassembled WGS sequence"/>
</dbReference>
<dbReference type="PANTHER" id="PTHR37946">
    <property type="entry name" value="SLL1969 PROTEIN"/>
    <property type="match status" value="1"/>
</dbReference>
<accession>A0A5C5W921</accession>
<dbReference type="PANTHER" id="PTHR37946:SF1">
    <property type="entry name" value="SLL1969 PROTEIN"/>
    <property type="match status" value="1"/>
</dbReference>
<sequence>MIRAAELDAPSLDASCASSAPFGNELVLMTHGIASTRWLLAPLAARLRRRGFKTRLYGYPSIWWSNRDHGRRLAERVRRLAPQYDRIHLVVHSMGSIVARCAMEESLPENFGRVVMIAPPNRGSHMATRLACDSESRFWNHLVVKPHRTLSPTLVELCDTPDSFVNRLGPAPVGREIGVLAASHDNVLHPEQTHLEGQADHHTVHGWHTGVLWTRETADLTDRFLRTGSFQA</sequence>
<keyword evidence="1" id="KW-0378">Hydrolase</keyword>
<evidence type="ECO:0000313" key="1">
    <source>
        <dbReference type="EMBL" id="TWT46695.1"/>
    </source>
</evidence>